<gene>
    <name evidence="4" type="ORF">GCM10010508_62950</name>
</gene>
<comment type="similarity">
    <text evidence="1 2">Belongs to the anti-sigma-factor antagonist family.</text>
</comment>
<dbReference type="InterPro" id="IPR003658">
    <property type="entry name" value="Anti-sigma_ant"/>
</dbReference>
<dbReference type="GO" id="GO:0043856">
    <property type="term" value="F:anti-sigma factor antagonist activity"/>
    <property type="evidence" value="ECO:0007669"/>
    <property type="project" value="InterPro"/>
</dbReference>
<sequence>MNDLTVTLQQHTDRTVINVAGEIDLDTCPALAKATGAVPQGGTALHLEMSGVSFMDSSGLNLLLQLRQRLLAEGGQLVVAGLQGQPAKVLRLTGAYDLLVASPADTADVAAA</sequence>
<feature type="domain" description="STAS" evidence="3">
    <location>
        <begin position="4"/>
        <end position="112"/>
    </location>
</feature>
<dbReference type="PANTHER" id="PTHR33495:SF2">
    <property type="entry name" value="ANTI-SIGMA FACTOR ANTAGONIST TM_1081-RELATED"/>
    <property type="match status" value="1"/>
</dbReference>
<evidence type="ECO:0000313" key="5">
    <source>
        <dbReference type="Proteomes" id="UP000608955"/>
    </source>
</evidence>
<dbReference type="InterPro" id="IPR036513">
    <property type="entry name" value="STAS_dom_sf"/>
</dbReference>
<dbReference type="Pfam" id="PF01740">
    <property type="entry name" value="STAS"/>
    <property type="match status" value="1"/>
</dbReference>
<keyword evidence="5" id="KW-1185">Reference proteome</keyword>
<reference evidence="4" key="2">
    <citation type="submission" date="2020-09" db="EMBL/GenBank/DDBJ databases">
        <authorList>
            <person name="Sun Q."/>
            <person name="Ohkuma M."/>
        </authorList>
    </citation>
    <scope>NUCLEOTIDE SEQUENCE</scope>
    <source>
        <strain evidence="4">JCM 4654</strain>
    </source>
</reference>
<dbReference type="EMBL" id="BMVF01000025">
    <property type="protein sequence ID" value="GHD95987.1"/>
    <property type="molecule type" value="Genomic_DNA"/>
</dbReference>
<comment type="caution">
    <text evidence="4">The sequence shown here is derived from an EMBL/GenBank/DDBJ whole genome shotgun (WGS) entry which is preliminary data.</text>
</comment>
<name>A0A918YAH5_9ACTN</name>
<dbReference type="SUPFAM" id="SSF52091">
    <property type="entry name" value="SpoIIaa-like"/>
    <property type="match status" value="1"/>
</dbReference>
<accession>A0A918YAH5</accession>
<dbReference type="InterPro" id="IPR002645">
    <property type="entry name" value="STAS_dom"/>
</dbReference>
<evidence type="ECO:0000256" key="2">
    <source>
        <dbReference type="RuleBase" id="RU003749"/>
    </source>
</evidence>
<dbReference type="AlphaFoldDB" id="A0A918YAH5"/>
<dbReference type="PANTHER" id="PTHR33495">
    <property type="entry name" value="ANTI-SIGMA FACTOR ANTAGONIST TM_1081-RELATED-RELATED"/>
    <property type="match status" value="1"/>
</dbReference>
<evidence type="ECO:0000313" key="4">
    <source>
        <dbReference type="EMBL" id="GHD95987.1"/>
    </source>
</evidence>
<evidence type="ECO:0000256" key="1">
    <source>
        <dbReference type="ARBA" id="ARBA00009013"/>
    </source>
</evidence>
<dbReference type="Proteomes" id="UP000608955">
    <property type="component" value="Unassembled WGS sequence"/>
</dbReference>
<dbReference type="PROSITE" id="PS50801">
    <property type="entry name" value="STAS"/>
    <property type="match status" value="1"/>
</dbReference>
<dbReference type="CDD" id="cd07043">
    <property type="entry name" value="STAS_anti-anti-sigma_factors"/>
    <property type="match status" value="1"/>
</dbReference>
<dbReference type="Gene3D" id="3.30.750.24">
    <property type="entry name" value="STAS domain"/>
    <property type="match status" value="1"/>
</dbReference>
<organism evidence="4 5">
    <name type="scientific">Streptomyces naganishii JCM 4654</name>
    <dbReference type="NCBI Taxonomy" id="1306179"/>
    <lineage>
        <taxon>Bacteria</taxon>
        <taxon>Bacillati</taxon>
        <taxon>Actinomycetota</taxon>
        <taxon>Actinomycetes</taxon>
        <taxon>Kitasatosporales</taxon>
        <taxon>Streptomycetaceae</taxon>
        <taxon>Streptomyces</taxon>
    </lineage>
</organism>
<reference evidence="4" key="1">
    <citation type="journal article" date="2014" name="Int. J. Syst. Evol. Microbiol.">
        <title>Complete genome sequence of Corynebacterium casei LMG S-19264T (=DSM 44701T), isolated from a smear-ripened cheese.</title>
        <authorList>
            <consortium name="US DOE Joint Genome Institute (JGI-PGF)"/>
            <person name="Walter F."/>
            <person name="Albersmeier A."/>
            <person name="Kalinowski J."/>
            <person name="Ruckert C."/>
        </authorList>
    </citation>
    <scope>NUCLEOTIDE SEQUENCE</scope>
    <source>
        <strain evidence="4">JCM 4654</strain>
    </source>
</reference>
<dbReference type="RefSeq" id="WP_190181275.1">
    <property type="nucleotide sequence ID" value="NZ_BMVF01000025.1"/>
</dbReference>
<protein>
    <recommendedName>
        <fullName evidence="2">Anti-sigma factor antagonist</fullName>
    </recommendedName>
</protein>
<proteinExistence type="inferred from homology"/>
<dbReference type="NCBIfam" id="TIGR00377">
    <property type="entry name" value="ant_ant_sig"/>
    <property type="match status" value="1"/>
</dbReference>
<evidence type="ECO:0000259" key="3">
    <source>
        <dbReference type="PROSITE" id="PS50801"/>
    </source>
</evidence>